<keyword evidence="13" id="KW-1185">Reference proteome</keyword>
<dbReference type="Pfam" id="PF02022">
    <property type="entry name" value="Integrase_Zn"/>
    <property type="match status" value="1"/>
</dbReference>
<dbReference type="SUPFAM" id="SSF46919">
    <property type="entry name" value="N-terminal Zn binding domain of HIV integrase"/>
    <property type="match status" value="1"/>
</dbReference>
<dbReference type="PROSITE" id="PS50994">
    <property type="entry name" value="INTEGRASE"/>
    <property type="match status" value="1"/>
</dbReference>
<dbReference type="Pfam" id="PF00665">
    <property type="entry name" value="rve"/>
    <property type="match status" value="1"/>
</dbReference>
<evidence type="ECO:0000256" key="6">
    <source>
        <dbReference type="ARBA" id="ARBA00022759"/>
    </source>
</evidence>
<keyword evidence="3" id="KW-0548">Nucleotidyltransferase</keyword>
<evidence type="ECO:0000256" key="3">
    <source>
        <dbReference type="ARBA" id="ARBA00022695"/>
    </source>
</evidence>
<dbReference type="PANTHER" id="PTHR41694:SF3">
    <property type="entry name" value="RNA-DIRECTED DNA POLYMERASE-RELATED"/>
    <property type="match status" value="1"/>
</dbReference>
<keyword evidence="5" id="KW-0479">Metal-binding</keyword>
<evidence type="ECO:0000259" key="10">
    <source>
        <dbReference type="PROSITE" id="PS50876"/>
    </source>
</evidence>
<sequence length="113" mass="12520">LGEGNQRADQLVSMAVPLDEFQMAREAHATFHQNARGLHKQFRISMEDPRGIVEACPHCSQHGPGLGLGVNPRGLGPNELWQMDVTHVPAFGKLKYIHVTVDTYSSFIWATAQ</sequence>
<dbReference type="GO" id="GO:0016787">
    <property type="term" value="F:hydrolase activity"/>
    <property type="evidence" value="ECO:0007669"/>
    <property type="project" value="UniProtKB-KW"/>
</dbReference>
<dbReference type="SUPFAM" id="SSF53098">
    <property type="entry name" value="Ribonuclease H-like"/>
    <property type="match status" value="1"/>
</dbReference>
<feature type="domain" description="Integrase catalytic" evidence="11">
    <location>
        <begin position="73"/>
        <end position="113"/>
    </location>
</feature>
<dbReference type="GO" id="GO:0004519">
    <property type="term" value="F:endonuclease activity"/>
    <property type="evidence" value="ECO:0007669"/>
    <property type="project" value="UniProtKB-KW"/>
</dbReference>
<dbReference type="InterPro" id="IPR012337">
    <property type="entry name" value="RNaseH-like_sf"/>
</dbReference>
<proteinExistence type="predicted"/>
<feature type="non-terminal residue" evidence="12">
    <location>
        <position position="1"/>
    </location>
</feature>
<evidence type="ECO:0000313" key="13">
    <source>
        <dbReference type="Proteomes" id="UP000522270"/>
    </source>
</evidence>
<evidence type="ECO:0000256" key="1">
    <source>
        <dbReference type="ARBA" id="ARBA00012493"/>
    </source>
</evidence>
<feature type="non-terminal residue" evidence="12">
    <location>
        <position position="113"/>
    </location>
</feature>
<keyword evidence="9" id="KW-0862">Zinc</keyword>
<evidence type="ECO:0000256" key="2">
    <source>
        <dbReference type="ARBA" id="ARBA00022679"/>
    </source>
</evidence>
<evidence type="ECO:0000313" key="12">
    <source>
        <dbReference type="EMBL" id="NWU69204.1"/>
    </source>
</evidence>
<evidence type="ECO:0000256" key="8">
    <source>
        <dbReference type="ARBA" id="ARBA00022918"/>
    </source>
</evidence>
<keyword evidence="7" id="KW-0378">Hydrolase</keyword>
<keyword evidence="2" id="KW-0808">Transferase</keyword>
<dbReference type="GO" id="GO:0008270">
    <property type="term" value="F:zinc ion binding"/>
    <property type="evidence" value="ECO:0007669"/>
    <property type="project" value="UniProtKB-KW"/>
</dbReference>
<keyword evidence="9" id="KW-0863">Zinc-finger</keyword>
<dbReference type="InterPro" id="IPR036397">
    <property type="entry name" value="RNaseH_sf"/>
</dbReference>
<dbReference type="GO" id="GO:0003964">
    <property type="term" value="F:RNA-directed DNA polymerase activity"/>
    <property type="evidence" value="ECO:0007669"/>
    <property type="project" value="UniProtKB-KW"/>
</dbReference>
<feature type="domain" description="Integrase-type" evidence="10">
    <location>
        <begin position="19"/>
        <end position="60"/>
    </location>
</feature>
<keyword evidence="4" id="KW-0540">Nuclease</keyword>
<dbReference type="PANTHER" id="PTHR41694">
    <property type="entry name" value="ENDOGENOUS RETROVIRUS GROUP K MEMBER POL PROTEIN"/>
    <property type="match status" value="1"/>
</dbReference>
<evidence type="ECO:0000256" key="7">
    <source>
        <dbReference type="ARBA" id="ARBA00022801"/>
    </source>
</evidence>
<keyword evidence="6" id="KW-0255">Endonuclease</keyword>
<evidence type="ECO:0000256" key="5">
    <source>
        <dbReference type="ARBA" id="ARBA00022723"/>
    </source>
</evidence>
<dbReference type="Gene3D" id="3.30.420.10">
    <property type="entry name" value="Ribonuclease H-like superfamily/Ribonuclease H"/>
    <property type="match status" value="1"/>
</dbReference>
<organism evidence="12 13">
    <name type="scientific">Pterocles burchelli</name>
    <dbReference type="NCBI Taxonomy" id="2585816"/>
    <lineage>
        <taxon>Eukaryota</taxon>
        <taxon>Metazoa</taxon>
        <taxon>Chordata</taxon>
        <taxon>Craniata</taxon>
        <taxon>Vertebrata</taxon>
        <taxon>Euteleostomi</taxon>
        <taxon>Archelosauria</taxon>
        <taxon>Archosauria</taxon>
        <taxon>Dinosauria</taxon>
        <taxon>Saurischia</taxon>
        <taxon>Theropoda</taxon>
        <taxon>Coelurosauria</taxon>
        <taxon>Aves</taxon>
        <taxon>Neognathae</taxon>
        <taxon>Neoaves</taxon>
        <taxon>Columbimorphae</taxon>
        <taxon>Pterocliformes</taxon>
        <taxon>Pteroclidae</taxon>
        <taxon>Pterocles</taxon>
    </lineage>
</organism>
<keyword evidence="8" id="KW-0695">RNA-directed DNA polymerase</keyword>
<dbReference type="GO" id="GO:0015074">
    <property type="term" value="P:DNA integration"/>
    <property type="evidence" value="ECO:0007669"/>
    <property type="project" value="InterPro"/>
</dbReference>
<reference evidence="12 13" key="1">
    <citation type="submission" date="2019-09" db="EMBL/GenBank/DDBJ databases">
        <title>Bird 10,000 Genomes (B10K) Project - Family phase.</title>
        <authorList>
            <person name="Zhang G."/>
        </authorList>
    </citation>
    <scope>NUCLEOTIDE SEQUENCE [LARGE SCALE GENOMIC DNA]</scope>
    <source>
        <strain evidence="12">B10K-DU-027-49</strain>
        <tissue evidence="12">Muscle</tissue>
    </source>
</reference>
<comment type="caution">
    <text evidence="12">The sequence shown here is derived from an EMBL/GenBank/DDBJ whole genome shotgun (WGS) entry which is preliminary data.</text>
</comment>
<dbReference type="PROSITE" id="PS50876">
    <property type="entry name" value="ZF_INTEGRASE"/>
    <property type="match status" value="1"/>
</dbReference>
<dbReference type="OrthoDB" id="9386368at2759"/>
<dbReference type="AlphaFoldDB" id="A0A7K5YV18"/>
<dbReference type="EC" id="2.7.7.49" evidence="1"/>
<dbReference type="InterPro" id="IPR001584">
    <property type="entry name" value="Integrase_cat-core"/>
</dbReference>
<dbReference type="EMBL" id="VYZE01000844">
    <property type="protein sequence ID" value="NWU69204.1"/>
    <property type="molecule type" value="Genomic_DNA"/>
</dbReference>
<name>A0A7K5YV18_9AVES</name>
<dbReference type="Proteomes" id="UP000522270">
    <property type="component" value="Unassembled WGS sequence"/>
</dbReference>
<dbReference type="GO" id="GO:0035613">
    <property type="term" value="F:RNA stem-loop binding"/>
    <property type="evidence" value="ECO:0007669"/>
    <property type="project" value="TreeGrafter"/>
</dbReference>
<dbReference type="InterPro" id="IPR003308">
    <property type="entry name" value="Integrase_Zn-bd_dom_N"/>
</dbReference>
<gene>
    <name evidence="12" type="primary">Ervk8_0</name>
    <name evidence="12" type="ORF">PTEBUR_R15528</name>
</gene>
<accession>A0A7K5YV18</accession>
<evidence type="ECO:0000256" key="9">
    <source>
        <dbReference type="PROSITE-ProRule" id="PRU00450"/>
    </source>
</evidence>
<dbReference type="Gene3D" id="1.10.10.200">
    <property type="match status" value="1"/>
</dbReference>
<evidence type="ECO:0000256" key="4">
    <source>
        <dbReference type="ARBA" id="ARBA00022722"/>
    </source>
</evidence>
<evidence type="ECO:0000259" key="11">
    <source>
        <dbReference type="PROSITE" id="PS50994"/>
    </source>
</evidence>
<protein>
    <recommendedName>
        <fullName evidence="1">RNA-directed DNA polymerase</fullName>
        <ecNumber evidence="1">2.7.7.49</ecNumber>
    </recommendedName>
</protein>
<dbReference type="InterPro" id="IPR017856">
    <property type="entry name" value="Integrase-like_N"/>
</dbReference>